<proteinExistence type="predicted"/>
<comment type="caution">
    <text evidence="1">The sequence shown here is derived from an EMBL/GenBank/DDBJ whole genome shotgun (WGS) entry which is preliminary data.</text>
</comment>
<reference evidence="1 2" key="1">
    <citation type="journal article" date="2022" name="Plant J.">
        <title>Chromosome-level genome of Camellia lanceoleosa provides a valuable resource for understanding genome evolution and self-incompatibility.</title>
        <authorList>
            <person name="Gong W."/>
            <person name="Xiao S."/>
            <person name="Wang L."/>
            <person name="Liao Z."/>
            <person name="Chang Y."/>
            <person name="Mo W."/>
            <person name="Hu G."/>
            <person name="Li W."/>
            <person name="Zhao G."/>
            <person name="Zhu H."/>
            <person name="Hu X."/>
            <person name="Ji K."/>
            <person name="Xiang X."/>
            <person name="Song Q."/>
            <person name="Yuan D."/>
            <person name="Jin S."/>
            <person name="Zhang L."/>
        </authorList>
    </citation>
    <scope>NUCLEOTIDE SEQUENCE [LARGE SCALE GENOMIC DNA]</scope>
    <source>
        <strain evidence="1">SQ_2022a</strain>
    </source>
</reference>
<dbReference type="EMBL" id="CM045768">
    <property type="protein sequence ID" value="KAI7983907.1"/>
    <property type="molecule type" value="Genomic_DNA"/>
</dbReference>
<protein>
    <submittedName>
        <fullName evidence="1">Ankyrin repeat-containing protein</fullName>
    </submittedName>
</protein>
<evidence type="ECO:0000313" key="2">
    <source>
        <dbReference type="Proteomes" id="UP001060215"/>
    </source>
</evidence>
<dbReference type="Proteomes" id="UP001060215">
    <property type="component" value="Chromosome 11"/>
</dbReference>
<keyword evidence="2" id="KW-1185">Reference proteome</keyword>
<accession>A0ACC0F5F7</accession>
<gene>
    <name evidence="1" type="ORF">LOK49_LG15G00482</name>
</gene>
<evidence type="ECO:0000313" key="1">
    <source>
        <dbReference type="EMBL" id="KAI7983907.1"/>
    </source>
</evidence>
<sequence>MAEKEEIIKKNLIKRVMKGEWKEVVEICGRQPEVRRMKINQSGGTALHMAVYKGQEQVVKDLLDMIEDSDADDDERELALADKKGNTALHIAAKMGNERMCAQIAWKMPGLIGFRNKDSETPLFLAALYGKKHAFMSLSIICCWQLKDGWDKIYQFGRRNSDGCTVLHCAIDGEYFAAKNGIKEIVKDVLKEFPAAIRDMNSDGKNLMLIAVENRQPHVLQLLLKSKSTKCIDDLLHCLDNEGNSALHLAAMLKTYQPWLAPNAALQMQWEIKWYDVSNIFRRCNISST</sequence>
<name>A0ACC0F5F7_9ERIC</name>
<organism evidence="1 2">
    <name type="scientific">Camellia lanceoleosa</name>
    <dbReference type="NCBI Taxonomy" id="1840588"/>
    <lineage>
        <taxon>Eukaryota</taxon>
        <taxon>Viridiplantae</taxon>
        <taxon>Streptophyta</taxon>
        <taxon>Embryophyta</taxon>
        <taxon>Tracheophyta</taxon>
        <taxon>Spermatophyta</taxon>
        <taxon>Magnoliopsida</taxon>
        <taxon>eudicotyledons</taxon>
        <taxon>Gunneridae</taxon>
        <taxon>Pentapetalae</taxon>
        <taxon>asterids</taxon>
        <taxon>Ericales</taxon>
        <taxon>Theaceae</taxon>
        <taxon>Camellia</taxon>
    </lineage>
</organism>